<organism evidence="2 3">
    <name type="scientific">Trebonia kvetii</name>
    <dbReference type="NCBI Taxonomy" id="2480626"/>
    <lineage>
        <taxon>Bacteria</taxon>
        <taxon>Bacillati</taxon>
        <taxon>Actinomycetota</taxon>
        <taxon>Actinomycetes</taxon>
        <taxon>Streptosporangiales</taxon>
        <taxon>Treboniaceae</taxon>
        <taxon>Trebonia</taxon>
    </lineage>
</organism>
<reference evidence="2 3" key="1">
    <citation type="submission" date="2018-11" db="EMBL/GenBank/DDBJ databases">
        <title>Trebonia kvetii gen.nov., sp.nov., a novel acidophilic actinobacterium, and proposal of the new actinobacterial family Treboniaceae fam. nov.</title>
        <authorList>
            <person name="Rapoport D."/>
            <person name="Sagova-Mareckova M."/>
            <person name="Sedlacek I."/>
            <person name="Provaznik J."/>
            <person name="Kralova S."/>
            <person name="Pavlinic D."/>
            <person name="Benes V."/>
            <person name="Kopecky J."/>
        </authorList>
    </citation>
    <scope>NUCLEOTIDE SEQUENCE [LARGE SCALE GENOMIC DNA]</scope>
    <source>
        <strain evidence="2 3">15Tr583</strain>
    </source>
</reference>
<dbReference type="PANTHER" id="PTHR35908:SF1">
    <property type="entry name" value="CONSERVED PROTEIN"/>
    <property type="match status" value="1"/>
</dbReference>
<dbReference type="Proteomes" id="UP000460272">
    <property type="component" value="Unassembled WGS sequence"/>
</dbReference>
<sequence>MAVTSVTIGAPAPRDLAAFYARLLGWPVTATDPARPGMPPEDGWAQLRPPPGQEGPTLNFEYEVKFIRPVWPAADGAQNATQHLDIAVGDLDETVSWALTSGASLADYQPQDDVRVMLDPAGHPFCLFLDESMATTAPSAD</sequence>
<keyword evidence="3" id="KW-1185">Reference proteome</keyword>
<dbReference type="SUPFAM" id="SSF54593">
    <property type="entry name" value="Glyoxalase/Bleomycin resistance protein/Dihydroxybiphenyl dioxygenase"/>
    <property type="match status" value="1"/>
</dbReference>
<gene>
    <name evidence="2" type="ORF">EAS64_11120</name>
</gene>
<dbReference type="OrthoDB" id="4211373at2"/>
<dbReference type="Pfam" id="PF18029">
    <property type="entry name" value="Glyoxalase_6"/>
    <property type="match status" value="1"/>
</dbReference>
<dbReference type="InterPro" id="IPR029068">
    <property type="entry name" value="Glyas_Bleomycin-R_OHBP_Dase"/>
</dbReference>
<dbReference type="CDD" id="cd06587">
    <property type="entry name" value="VOC"/>
    <property type="match status" value="1"/>
</dbReference>
<dbReference type="InterPro" id="IPR041581">
    <property type="entry name" value="Glyoxalase_6"/>
</dbReference>
<evidence type="ECO:0000259" key="1">
    <source>
        <dbReference type="Pfam" id="PF18029"/>
    </source>
</evidence>
<name>A0A6P2C4C4_9ACTN</name>
<dbReference type="PANTHER" id="PTHR35908">
    <property type="entry name" value="HYPOTHETICAL FUSION PROTEIN"/>
    <property type="match status" value="1"/>
</dbReference>
<proteinExistence type="predicted"/>
<evidence type="ECO:0000313" key="2">
    <source>
        <dbReference type="EMBL" id="TVZ05807.1"/>
    </source>
</evidence>
<evidence type="ECO:0000313" key="3">
    <source>
        <dbReference type="Proteomes" id="UP000460272"/>
    </source>
</evidence>
<protein>
    <submittedName>
        <fullName evidence="2">VOC family protein</fullName>
    </submittedName>
</protein>
<dbReference type="Gene3D" id="3.10.180.10">
    <property type="entry name" value="2,3-Dihydroxybiphenyl 1,2-Dioxygenase, domain 1"/>
    <property type="match status" value="1"/>
</dbReference>
<feature type="domain" description="Glyoxalase-like" evidence="1">
    <location>
        <begin position="6"/>
        <end position="128"/>
    </location>
</feature>
<comment type="caution">
    <text evidence="2">The sequence shown here is derived from an EMBL/GenBank/DDBJ whole genome shotgun (WGS) entry which is preliminary data.</text>
</comment>
<dbReference type="AlphaFoldDB" id="A0A6P2C4C4"/>
<dbReference type="EMBL" id="RPFW01000002">
    <property type="protein sequence ID" value="TVZ05807.1"/>
    <property type="molecule type" value="Genomic_DNA"/>
</dbReference>
<accession>A0A6P2C4C4</accession>